<reference evidence="1 2" key="1">
    <citation type="submission" date="2016-07" db="EMBL/GenBank/DDBJ databases">
        <title>Multi-omics approach to identify versatile polysaccharide utilization systems of a marine flavobacterium Gramella flava.</title>
        <authorList>
            <person name="Tang K."/>
        </authorList>
    </citation>
    <scope>NUCLEOTIDE SEQUENCE [LARGE SCALE GENOMIC DNA]</scope>
    <source>
        <strain evidence="1 2">JLT2011</strain>
    </source>
</reference>
<dbReference type="GO" id="GO:0003677">
    <property type="term" value="F:DNA binding"/>
    <property type="evidence" value="ECO:0007669"/>
    <property type="project" value="InterPro"/>
</dbReference>
<protein>
    <submittedName>
        <fullName evidence="1">Two-component system response regulator</fullName>
    </submittedName>
</protein>
<dbReference type="InterPro" id="IPR046947">
    <property type="entry name" value="LytR-like"/>
</dbReference>
<dbReference type="Proteomes" id="UP000186230">
    <property type="component" value="Chromosome"/>
</dbReference>
<dbReference type="AlphaFoldDB" id="A0A1L7I7D3"/>
<proteinExistence type="predicted"/>
<dbReference type="Gene3D" id="2.40.50.1020">
    <property type="entry name" value="LytTr DNA-binding domain"/>
    <property type="match status" value="1"/>
</dbReference>
<dbReference type="STRING" id="1229726.GRFL_2291"/>
<accession>A0A1L7I7D3</accession>
<dbReference type="KEGG" id="gfl:GRFL_2291"/>
<evidence type="ECO:0000313" key="2">
    <source>
        <dbReference type="Proteomes" id="UP000186230"/>
    </source>
</evidence>
<evidence type="ECO:0000313" key="1">
    <source>
        <dbReference type="EMBL" id="APU69015.1"/>
    </source>
</evidence>
<dbReference type="GO" id="GO:0000156">
    <property type="term" value="F:phosphorelay response regulator activity"/>
    <property type="evidence" value="ECO:0007669"/>
    <property type="project" value="InterPro"/>
</dbReference>
<dbReference type="SMART" id="SM00850">
    <property type="entry name" value="LytTR"/>
    <property type="match status" value="1"/>
</dbReference>
<dbReference type="EMBL" id="CP016359">
    <property type="protein sequence ID" value="APU69015.1"/>
    <property type="molecule type" value="Genomic_DNA"/>
</dbReference>
<dbReference type="PANTHER" id="PTHR37299">
    <property type="entry name" value="TRANSCRIPTIONAL REGULATOR-RELATED"/>
    <property type="match status" value="1"/>
</dbReference>
<organism evidence="1 2">
    <name type="scientific">Christiangramia flava JLT2011</name>
    <dbReference type="NCBI Taxonomy" id="1229726"/>
    <lineage>
        <taxon>Bacteria</taxon>
        <taxon>Pseudomonadati</taxon>
        <taxon>Bacteroidota</taxon>
        <taxon>Flavobacteriia</taxon>
        <taxon>Flavobacteriales</taxon>
        <taxon>Flavobacteriaceae</taxon>
        <taxon>Christiangramia</taxon>
    </lineage>
</organism>
<gene>
    <name evidence="1" type="ORF">GRFL_2291</name>
</gene>
<keyword evidence="2" id="KW-1185">Reference proteome</keyword>
<dbReference type="Pfam" id="PF04397">
    <property type="entry name" value="LytTR"/>
    <property type="match status" value="1"/>
</dbReference>
<sequence length="73" mass="8644">MIKTTNGNHITYSSLKKIESKLPQESFMRVHRSYLINFKKIVDIEDNSVLIGKEIVPISRRFKPQLMERLNRL</sequence>
<dbReference type="InterPro" id="IPR007492">
    <property type="entry name" value="LytTR_DNA-bd_dom"/>
</dbReference>
<dbReference type="PANTHER" id="PTHR37299:SF1">
    <property type="entry name" value="STAGE 0 SPORULATION PROTEIN A HOMOLOG"/>
    <property type="match status" value="1"/>
</dbReference>
<dbReference type="PROSITE" id="PS50930">
    <property type="entry name" value="HTH_LYTTR"/>
    <property type="match status" value="1"/>
</dbReference>
<name>A0A1L7I7D3_9FLAO</name>